<proteinExistence type="predicted"/>
<gene>
    <name evidence="1" type="ORF">PPAR00522_LOCUS16404</name>
</gene>
<evidence type="ECO:0008006" key="2">
    <source>
        <dbReference type="Google" id="ProtNLM"/>
    </source>
</evidence>
<dbReference type="AlphaFoldDB" id="A0A7S0YM27"/>
<protein>
    <recommendedName>
        <fullName evidence="2">Thioredoxin-like fold domain-containing protein</fullName>
    </recommendedName>
</protein>
<dbReference type="EMBL" id="HBFM01025332">
    <property type="protein sequence ID" value="CAD8783063.1"/>
    <property type="molecule type" value="Transcribed_RNA"/>
</dbReference>
<evidence type="ECO:0000313" key="1">
    <source>
        <dbReference type="EMBL" id="CAD8783063.1"/>
    </source>
</evidence>
<organism evidence="1">
    <name type="scientific">Polytomella parva</name>
    <dbReference type="NCBI Taxonomy" id="51329"/>
    <lineage>
        <taxon>Eukaryota</taxon>
        <taxon>Viridiplantae</taxon>
        <taxon>Chlorophyta</taxon>
        <taxon>core chlorophytes</taxon>
        <taxon>Chlorophyceae</taxon>
        <taxon>CS clade</taxon>
        <taxon>Chlamydomonadales</taxon>
        <taxon>Chlamydomonadaceae</taxon>
        <taxon>Polytomella</taxon>
    </lineage>
</organism>
<name>A0A7S0YM27_9CHLO</name>
<accession>A0A7S0YM27</accession>
<reference evidence="1" key="1">
    <citation type="submission" date="2021-01" db="EMBL/GenBank/DDBJ databases">
        <authorList>
            <person name="Corre E."/>
            <person name="Pelletier E."/>
            <person name="Niang G."/>
            <person name="Scheremetjew M."/>
            <person name="Finn R."/>
            <person name="Kale V."/>
            <person name="Holt S."/>
            <person name="Cochrane G."/>
            <person name="Meng A."/>
            <person name="Brown T."/>
            <person name="Cohen L."/>
        </authorList>
    </citation>
    <scope>NUCLEOTIDE SEQUENCE</scope>
    <source>
        <strain evidence="1">SAG 63-3</strain>
    </source>
</reference>
<sequence length="232" mass="25727">MSDATSSSTTATRVHLDDAVSLDESGRLSDYGKPVLSDVQRQYKHTMRTPNPNTPAVNYQLRRTHLPRLDIDRTGKWQARVLGESAPVDTVVLLCVLAGYDPLCSRVEPQLEMTWFEIVEATAATPSADLAHVVMWRVEASQDRILQEMYRFRSVPMFLMFYEGAMVWGGNTIRSAEDVRRVALEALIRGRRKDAEGTAMKGGLGGGVNDSTILEGVIDEEALAKKVRGISM</sequence>